<proteinExistence type="predicted"/>
<reference evidence="1 2" key="1">
    <citation type="submission" date="2021-06" db="EMBL/GenBank/DDBJ databases">
        <authorList>
            <person name="Kallberg Y."/>
            <person name="Tangrot J."/>
            <person name="Rosling A."/>
        </authorList>
    </citation>
    <scope>NUCLEOTIDE SEQUENCE [LARGE SCALE GENOMIC DNA]</scope>
    <source>
        <strain evidence="1 2">120-4 pot B 10/14</strain>
    </source>
</reference>
<accession>A0ABN7WX72</accession>
<dbReference type="Gene3D" id="3.30.420.10">
    <property type="entry name" value="Ribonuclease H-like superfamily/Ribonuclease H"/>
    <property type="match status" value="1"/>
</dbReference>
<dbReference type="Proteomes" id="UP000789901">
    <property type="component" value="Unassembled WGS sequence"/>
</dbReference>
<name>A0ABN7WX72_GIGMA</name>
<comment type="caution">
    <text evidence="1">The sequence shown here is derived from an EMBL/GenBank/DDBJ whole genome shotgun (WGS) entry which is preliminary data.</text>
</comment>
<evidence type="ECO:0000313" key="2">
    <source>
        <dbReference type="Proteomes" id="UP000789901"/>
    </source>
</evidence>
<evidence type="ECO:0000313" key="1">
    <source>
        <dbReference type="EMBL" id="CAG8842742.1"/>
    </source>
</evidence>
<sequence>IIKLMSIKDLEVELNKIKGHSRNKWNNIIDSIAKKECSGQYYIYSGFSRGSESQSIDHVEELSNR</sequence>
<gene>
    <name evidence="1" type="ORF">GMARGA_LOCUS36153</name>
</gene>
<keyword evidence="2" id="KW-1185">Reference proteome</keyword>
<dbReference type="EMBL" id="CAJVQB010070025">
    <property type="protein sequence ID" value="CAG8842742.1"/>
    <property type="molecule type" value="Genomic_DNA"/>
</dbReference>
<protein>
    <submittedName>
        <fullName evidence="1">31484_t:CDS:1</fullName>
    </submittedName>
</protein>
<feature type="non-terminal residue" evidence="1">
    <location>
        <position position="1"/>
    </location>
</feature>
<organism evidence="1 2">
    <name type="scientific">Gigaspora margarita</name>
    <dbReference type="NCBI Taxonomy" id="4874"/>
    <lineage>
        <taxon>Eukaryota</taxon>
        <taxon>Fungi</taxon>
        <taxon>Fungi incertae sedis</taxon>
        <taxon>Mucoromycota</taxon>
        <taxon>Glomeromycotina</taxon>
        <taxon>Glomeromycetes</taxon>
        <taxon>Diversisporales</taxon>
        <taxon>Gigasporaceae</taxon>
        <taxon>Gigaspora</taxon>
    </lineage>
</organism>
<dbReference type="InterPro" id="IPR036397">
    <property type="entry name" value="RNaseH_sf"/>
</dbReference>